<dbReference type="PANTHER" id="PTHR39327">
    <property type="match status" value="1"/>
</dbReference>
<dbReference type="InterPro" id="IPR038765">
    <property type="entry name" value="Papain-like_cys_pep_sf"/>
</dbReference>
<evidence type="ECO:0000313" key="1">
    <source>
        <dbReference type="EMBL" id="AIF98096.1"/>
    </source>
</evidence>
<dbReference type="Proteomes" id="UP000056090">
    <property type="component" value="Chromosome"/>
</dbReference>
<dbReference type="AlphaFoldDB" id="A0A075NX55"/>
<keyword evidence="2" id="KW-1185">Reference proteome</keyword>
<gene>
    <name evidence="1" type="ORF">EP13_04935</name>
</gene>
<dbReference type="eggNOG" id="COG3672">
    <property type="taxonomic scope" value="Bacteria"/>
</dbReference>
<dbReference type="Gene3D" id="3.10.620.30">
    <property type="match status" value="1"/>
</dbReference>
<name>A0A075NX55_9ALTE</name>
<evidence type="ECO:0008006" key="3">
    <source>
        <dbReference type="Google" id="ProtNLM"/>
    </source>
</evidence>
<dbReference type="KEGG" id="aal:EP13_04935"/>
<protein>
    <recommendedName>
        <fullName evidence="3">Transglutaminase</fullName>
    </recommendedName>
</protein>
<dbReference type="EMBL" id="CP008849">
    <property type="protein sequence ID" value="AIF98096.1"/>
    <property type="molecule type" value="Genomic_DNA"/>
</dbReference>
<evidence type="ECO:0000313" key="2">
    <source>
        <dbReference type="Proteomes" id="UP000056090"/>
    </source>
</evidence>
<sequence>MTFSVIASNILIFLALMVTGQNVKEHLSIEFPILKQEVEKRFGAQRANHVEQLQTVLSNLNGLPVNAQLEGINQFFDTHIQYATDDVVFKQKDYWATPAELIGHSRGDCEDYAIAKYVALLHLGIDSTKLRLIYVKAKIGRSRVTQAHMVLGYYDTPESDPLVLDSLVSDILPGAERTDLIPVFSFNDAGIWAPGKSKQVSTSTSRLSRWRNVIERMKKEGIRRPS</sequence>
<organism evidence="1 2">
    <name type="scientific">Alteromonas australica</name>
    <dbReference type="NCBI Taxonomy" id="589873"/>
    <lineage>
        <taxon>Bacteria</taxon>
        <taxon>Pseudomonadati</taxon>
        <taxon>Pseudomonadota</taxon>
        <taxon>Gammaproteobacteria</taxon>
        <taxon>Alteromonadales</taxon>
        <taxon>Alteromonadaceae</taxon>
        <taxon>Alteromonas/Salinimonas group</taxon>
        <taxon>Alteromonas</taxon>
    </lineage>
</organism>
<proteinExistence type="predicted"/>
<dbReference type="InterPro" id="IPR010319">
    <property type="entry name" value="Transglutaminase-like_Cys_pept"/>
</dbReference>
<accession>A0A075NX55</accession>
<reference evidence="1 2" key="1">
    <citation type="submission" date="2014-06" db="EMBL/GenBank/DDBJ databases">
        <title>Genomes of Alteromonas australica, a world apart.</title>
        <authorList>
            <person name="Gonzaga A."/>
            <person name="Lopez-Perez M."/>
            <person name="Rodriguez-Valera F."/>
        </authorList>
    </citation>
    <scope>NUCLEOTIDE SEQUENCE [LARGE SCALE GENOMIC DNA]</scope>
    <source>
        <strain evidence="1 2">H 17</strain>
    </source>
</reference>
<dbReference type="SUPFAM" id="SSF54001">
    <property type="entry name" value="Cysteine proteinases"/>
    <property type="match status" value="1"/>
</dbReference>
<dbReference type="PANTHER" id="PTHR39327:SF1">
    <property type="entry name" value="BLR5470 PROTEIN"/>
    <property type="match status" value="1"/>
</dbReference>
<dbReference type="Pfam" id="PF06035">
    <property type="entry name" value="Peptidase_C93"/>
    <property type="match status" value="1"/>
</dbReference>